<protein>
    <recommendedName>
        <fullName evidence="1">SnoaL-like domain-containing protein</fullName>
    </recommendedName>
</protein>
<evidence type="ECO:0000259" key="1">
    <source>
        <dbReference type="Pfam" id="PF13474"/>
    </source>
</evidence>
<comment type="caution">
    <text evidence="2">The sequence shown here is derived from an EMBL/GenBank/DDBJ whole genome shotgun (WGS) entry which is preliminary data.</text>
</comment>
<dbReference type="EMBL" id="NRRV01000007">
    <property type="protein sequence ID" value="MBK1630018.1"/>
    <property type="molecule type" value="Genomic_DNA"/>
</dbReference>
<dbReference type="SUPFAM" id="SSF54427">
    <property type="entry name" value="NTF2-like"/>
    <property type="match status" value="1"/>
</dbReference>
<name>A0ABS1CDP4_9GAMM</name>
<feature type="domain" description="SnoaL-like" evidence="1">
    <location>
        <begin position="11"/>
        <end position="126"/>
    </location>
</feature>
<gene>
    <name evidence="2" type="ORF">CKO31_04545</name>
</gene>
<sequence length="134" mass="14955">MSDGFDTPQAAEDAYYDALESRDADLMARVWDDSPDVACMLPMQPIVHGVQVRNMMRDLLRSDVPIDIRVTHIRWVGLGDVAIHYAQEHNNAAQAPPDAPGIFATNVFRRRGDAGWTMILHQNSPPPPDGPPRR</sequence>
<keyword evidence="3" id="KW-1185">Reference proteome</keyword>
<dbReference type="Proteomes" id="UP000748752">
    <property type="component" value="Unassembled WGS sequence"/>
</dbReference>
<dbReference type="InterPro" id="IPR037401">
    <property type="entry name" value="SnoaL-like"/>
</dbReference>
<reference evidence="2 3" key="1">
    <citation type="journal article" date="2020" name="Microorganisms">
        <title>Osmotic Adaptation and Compatible Solute Biosynthesis of Phototrophic Bacteria as Revealed from Genome Analyses.</title>
        <authorList>
            <person name="Imhoff J.F."/>
            <person name="Rahn T."/>
            <person name="Kunzel S."/>
            <person name="Keller A."/>
            <person name="Neulinger S.C."/>
        </authorList>
    </citation>
    <scope>NUCLEOTIDE SEQUENCE [LARGE SCALE GENOMIC DNA]</scope>
    <source>
        <strain evidence="2 3">DSM 6210</strain>
    </source>
</reference>
<accession>A0ABS1CDP4</accession>
<dbReference type="Gene3D" id="3.10.450.50">
    <property type="match status" value="1"/>
</dbReference>
<evidence type="ECO:0000313" key="2">
    <source>
        <dbReference type="EMBL" id="MBK1630018.1"/>
    </source>
</evidence>
<dbReference type="InterPro" id="IPR032710">
    <property type="entry name" value="NTF2-like_dom_sf"/>
</dbReference>
<organism evidence="2 3">
    <name type="scientific">Thiohalocapsa halophila</name>
    <dbReference type="NCBI Taxonomy" id="69359"/>
    <lineage>
        <taxon>Bacteria</taxon>
        <taxon>Pseudomonadati</taxon>
        <taxon>Pseudomonadota</taxon>
        <taxon>Gammaproteobacteria</taxon>
        <taxon>Chromatiales</taxon>
        <taxon>Chromatiaceae</taxon>
        <taxon>Thiohalocapsa</taxon>
    </lineage>
</organism>
<dbReference type="Pfam" id="PF13474">
    <property type="entry name" value="SnoaL_3"/>
    <property type="match status" value="1"/>
</dbReference>
<proteinExistence type="predicted"/>
<evidence type="ECO:0000313" key="3">
    <source>
        <dbReference type="Proteomes" id="UP000748752"/>
    </source>
</evidence>
<dbReference type="RefSeq" id="WP_200234438.1">
    <property type="nucleotide sequence ID" value="NZ_NRRV01000007.1"/>
</dbReference>